<dbReference type="InterPro" id="IPR011011">
    <property type="entry name" value="Znf_FYVE_PHD"/>
</dbReference>
<protein>
    <submittedName>
        <fullName evidence="5">Phd-finger family protein</fullName>
    </submittedName>
</protein>
<dbReference type="PROSITE" id="PS51038">
    <property type="entry name" value="BAH"/>
    <property type="match status" value="1"/>
</dbReference>
<dbReference type="InParanoid" id="A0A078AI75"/>
<evidence type="ECO:0000256" key="2">
    <source>
        <dbReference type="ARBA" id="ARBA00022771"/>
    </source>
</evidence>
<dbReference type="GO" id="GO:0003682">
    <property type="term" value="F:chromatin binding"/>
    <property type="evidence" value="ECO:0007669"/>
    <property type="project" value="InterPro"/>
</dbReference>
<accession>A0A078AI75</accession>
<gene>
    <name evidence="5" type="primary">Contig2278.g2452</name>
    <name evidence="5" type="ORF">STYLEM_10659</name>
</gene>
<dbReference type="PANTHER" id="PTHR46364">
    <property type="entry name" value="OS08G0421900 PROTEIN"/>
    <property type="match status" value="1"/>
</dbReference>
<dbReference type="GO" id="GO:0008270">
    <property type="term" value="F:zinc ion binding"/>
    <property type="evidence" value="ECO:0007669"/>
    <property type="project" value="UniProtKB-KW"/>
</dbReference>
<feature type="domain" description="BAH" evidence="4">
    <location>
        <begin position="26"/>
        <end position="155"/>
    </location>
</feature>
<dbReference type="Gene3D" id="3.30.40.10">
    <property type="entry name" value="Zinc/RING finger domain, C3HC4 (zinc finger)"/>
    <property type="match status" value="1"/>
</dbReference>
<keyword evidence="3" id="KW-0862">Zinc</keyword>
<organism evidence="5 6">
    <name type="scientific">Stylonychia lemnae</name>
    <name type="common">Ciliate</name>
    <dbReference type="NCBI Taxonomy" id="5949"/>
    <lineage>
        <taxon>Eukaryota</taxon>
        <taxon>Sar</taxon>
        <taxon>Alveolata</taxon>
        <taxon>Ciliophora</taxon>
        <taxon>Intramacronucleata</taxon>
        <taxon>Spirotrichea</taxon>
        <taxon>Stichotrichia</taxon>
        <taxon>Sporadotrichida</taxon>
        <taxon>Oxytrichidae</taxon>
        <taxon>Stylonychinae</taxon>
        <taxon>Stylonychia</taxon>
    </lineage>
</organism>
<dbReference type="InterPro" id="IPR013083">
    <property type="entry name" value="Znf_RING/FYVE/PHD"/>
</dbReference>
<dbReference type="AlphaFoldDB" id="A0A078AI75"/>
<dbReference type="PROSITE" id="PS01359">
    <property type="entry name" value="ZF_PHD_1"/>
    <property type="match status" value="1"/>
</dbReference>
<dbReference type="Proteomes" id="UP000039865">
    <property type="component" value="Unassembled WGS sequence"/>
</dbReference>
<dbReference type="InterPro" id="IPR019786">
    <property type="entry name" value="Zinc_finger_PHD-type_CS"/>
</dbReference>
<evidence type="ECO:0000256" key="3">
    <source>
        <dbReference type="ARBA" id="ARBA00022833"/>
    </source>
</evidence>
<evidence type="ECO:0000256" key="1">
    <source>
        <dbReference type="ARBA" id="ARBA00022723"/>
    </source>
</evidence>
<keyword evidence="6" id="KW-1185">Reference proteome</keyword>
<dbReference type="SMART" id="SM00249">
    <property type="entry name" value="PHD"/>
    <property type="match status" value="1"/>
</dbReference>
<dbReference type="OrthoDB" id="308516at2759"/>
<dbReference type="Gene3D" id="2.30.30.490">
    <property type="match status" value="1"/>
</dbReference>
<dbReference type="InterPro" id="IPR019787">
    <property type="entry name" value="Znf_PHD-finger"/>
</dbReference>
<proteinExistence type="predicted"/>
<dbReference type="InterPro" id="IPR001025">
    <property type="entry name" value="BAH_dom"/>
</dbReference>
<evidence type="ECO:0000313" key="6">
    <source>
        <dbReference type="Proteomes" id="UP000039865"/>
    </source>
</evidence>
<dbReference type="InterPro" id="IPR043151">
    <property type="entry name" value="BAH_sf"/>
</dbReference>
<name>A0A078AI75_STYLE</name>
<keyword evidence="2" id="KW-0863">Zinc-finger</keyword>
<reference evidence="5 6" key="1">
    <citation type="submission" date="2014-06" db="EMBL/GenBank/DDBJ databases">
        <authorList>
            <person name="Swart Estienne"/>
        </authorList>
    </citation>
    <scope>NUCLEOTIDE SEQUENCE [LARGE SCALE GENOMIC DNA]</scope>
    <source>
        <strain evidence="5 6">130c</strain>
    </source>
</reference>
<dbReference type="Pfam" id="PF00628">
    <property type="entry name" value="PHD"/>
    <property type="match status" value="1"/>
</dbReference>
<dbReference type="SMART" id="SM00439">
    <property type="entry name" value="BAH"/>
    <property type="match status" value="1"/>
</dbReference>
<dbReference type="Pfam" id="PF01426">
    <property type="entry name" value="BAH"/>
    <property type="match status" value="1"/>
</dbReference>
<dbReference type="SUPFAM" id="SSF57903">
    <property type="entry name" value="FYVE/PHD zinc finger"/>
    <property type="match status" value="1"/>
</dbReference>
<dbReference type="EMBL" id="CCKQ01010135">
    <property type="protein sequence ID" value="CDW81636.1"/>
    <property type="molecule type" value="Genomic_DNA"/>
</dbReference>
<keyword evidence="1" id="KW-0479">Metal-binding</keyword>
<evidence type="ECO:0000259" key="4">
    <source>
        <dbReference type="PROSITE" id="PS51038"/>
    </source>
</evidence>
<dbReference type="OMA" id="FIDRKLH"/>
<evidence type="ECO:0000313" key="5">
    <source>
        <dbReference type="EMBL" id="CDW81636.1"/>
    </source>
</evidence>
<dbReference type="InterPro" id="IPR001965">
    <property type="entry name" value="Znf_PHD"/>
</dbReference>
<sequence length="207" mass="24382">MQVGKQRKDSDNKQQTQLSKKKKIYSKFQYKDKVFEIGDICRFYNEQQDLIGKILSIVSTDQNHPDFGKINVQWYYYKKDLKFKGLGISEKDQNQISEQEVFPTNHQDKVYVQSLNGKCKIVTLEEFEQNPTVTPDIFFSRAEYDHINKVLKPSFNDWPKICSCQKPQNPQQTYIQCDACQQWFHPECQDTTVDIDSFICMSCTSQK</sequence>